<gene>
    <name evidence="4" type="ORF">BCF33_1673</name>
</gene>
<dbReference type="Pfam" id="PF01370">
    <property type="entry name" value="Epimerase"/>
    <property type="match status" value="1"/>
</dbReference>
<accession>A0A2T0X1K0</accession>
<organism evidence="4 5">
    <name type="scientific">Hasllibacter halocynthiae</name>
    <dbReference type="NCBI Taxonomy" id="595589"/>
    <lineage>
        <taxon>Bacteria</taxon>
        <taxon>Pseudomonadati</taxon>
        <taxon>Pseudomonadota</taxon>
        <taxon>Alphaproteobacteria</taxon>
        <taxon>Rhodobacterales</taxon>
        <taxon>Roseobacteraceae</taxon>
        <taxon>Hasllibacter</taxon>
    </lineage>
</organism>
<proteinExistence type="inferred from homology"/>
<evidence type="ECO:0000313" key="4">
    <source>
        <dbReference type="EMBL" id="PRY92818.1"/>
    </source>
</evidence>
<feature type="domain" description="NAD-dependent epimerase/dehydratase" evidence="3">
    <location>
        <begin position="6"/>
        <end position="240"/>
    </location>
</feature>
<dbReference type="RefSeq" id="WP_211292368.1">
    <property type="nucleotide sequence ID" value="NZ_PVTT01000002.1"/>
</dbReference>
<evidence type="ECO:0000259" key="3">
    <source>
        <dbReference type="Pfam" id="PF01370"/>
    </source>
</evidence>
<dbReference type="SUPFAM" id="SSF51735">
    <property type="entry name" value="NAD(P)-binding Rossmann-fold domains"/>
    <property type="match status" value="1"/>
</dbReference>
<dbReference type="EMBL" id="PVTT01000002">
    <property type="protein sequence ID" value="PRY92818.1"/>
    <property type="molecule type" value="Genomic_DNA"/>
</dbReference>
<dbReference type="Gene3D" id="3.40.50.720">
    <property type="entry name" value="NAD(P)-binding Rossmann-like Domain"/>
    <property type="match status" value="1"/>
</dbReference>
<comment type="caution">
    <text evidence="4">The sequence shown here is derived from an EMBL/GenBank/DDBJ whole genome shotgun (WGS) entry which is preliminary data.</text>
</comment>
<evidence type="ECO:0000256" key="1">
    <source>
        <dbReference type="ARBA" id="ARBA00005125"/>
    </source>
</evidence>
<dbReference type="Gene3D" id="3.90.25.10">
    <property type="entry name" value="UDP-galactose 4-epimerase, domain 1"/>
    <property type="match status" value="1"/>
</dbReference>
<dbReference type="AlphaFoldDB" id="A0A2T0X1K0"/>
<dbReference type="Proteomes" id="UP000238801">
    <property type="component" value="Unassembled WGS sequence"/>
</dbReference>
<dbReference type="PANTHER" id="PTHR43000">
    <property type="entry name" value="DTDP-D-GLUCOSE 4,6-DEHYDRATASE-RELATED"/>
    <property type="match status" value="1"/>
</dbReference>
<reference evidence="4 5" key="1">
    <citation type="submission" date="2018-03" db="EMBL/GenBank/DDBJ databases">
        <title>Genomic Encyclopedia of Archaeal and Bacterial Type Strains, Phase II (KMG-II): from individual species to whole genera.</title>
        <authorList>
            <person name="Goeker M."/>
        </authorList>
    </citation>
    <scope>NUCLEOTIDE SEQUENCE [LARGE SCALE GENOMIC DNA]</scope>
    <source>
        <strain evidence="4 5">DSM 29318</strain>
    </source>
</reference>
<comment type="pathway">
    <text evidence="1">Bacterial outer membrane biogenesis; LPS O-antigen biosynthesis.</text>
</comment>
<dbReference type="InterPro" id="IPR001509">
    <property type="entry name" value="Epimerase_deHydtase"/>
</dbReference>
<name>A0A2T0X1K0_9RHOB</name>
<sequence length="315" mass="32972">MTAPVILVIGAAGFVGSHLVTALRARYGEAAVISAGRGMRSGNGKALDVTDGAAIHAAIDAYAPTDVVNLAGLAAPAEAARLERAAWNLHVHAAADLGEVLLKRRPEARLIHIGSGLAYGRTALHGRPVREDEPLEPMDTYGVTKAAGDLALGALAGRGLRVVRMRPFNHTGAGQRTGFAVPAFAAQIAEIEAGAKEPVLDVGNLDAARDFLHVSDVVDAYATVIDAGDAVTDGRALNVASGRAVPMREVLSRLLALSEREITVQQDPARQRPSDLPTVAGDAAALHGVTGWQPRATLDDALHDVLEHERAKLRR</sequence>
<keyword evidence="5" id="KW-1185">Reference proteome</keyword>
<evidence type="ECO:0000313" key="5">
    <source>
        <dbReference type="Proteomes" id="UP000238801"/>
    </source>
</evidence>
<comment type="similarity">
    <text evidence="2">Belongs to the NAD(P)-dependent epimerase/dehydratase family.</text>
</comment>
<protein>
    <submittedName>
        <fullName evidence="4">GDP-4-dehydro-6-deoxy-D-mannose reductase</fullName>
    </submittedName>
</protein>
<evidence type="ECO:0000256" key="2">
    <source>
        <dbReference type="ARBA" id="ARBA00007637"/>
    </source>
</evidence>
<dbReference type="InterPro" id="IPR036291">
    <property type="entry name" value="NAD(P)-bd_dom_sf"/>
</dbReference>